<proteinExistence type="predicted"/>
<dbReference type="EMBL" id="JAGMUV010000022">
    <property type="protein sequence ID" value="KAH7124305.1"/>
    <property type="molecule type" value="Genomic_DNA"/>
</dbReference>
<feature type="region of interest" description="Disordered" evidence="1">
    <location>
        <begin position="100"/>
        <end position="151"/>
    </location>
</feature>
<comment type="caution">
    <text evidence="2">The sequence shown here is derived from an EMBL/GenBank/DDBJ whole genome shotgun (WGS) entry which is preliminary data.</text>
</comment>
<evidence type="ECO:0000313" key="3">
    <source>
        <dbReference type="Proteomes" id="UP000738349"/>
    </source>
</evidence>
<name>A0A9P9DPC5_9HYPO</name>
<gene>
    <name evidence="2" type="ORF">EDB81DRAFT_912439</name>
</gene>
<evidence type="ECO:0000313" key="2">
    <source>
        <dbReference type="EMBL" id="KAH7124305.1"/>
    </source>
</evidence>
<accession>A0A9P9DPC5</accession>
<sequence length="151" mass="16656">MDVGSLTVYKTDLKIVPTSEGEDTTRECTDGRRNGTCNCAFALIPFSGGPGSLLGAFDNQMEPQTGKYPKKAGVDYDKCQAEFDEQMVLLKEDIKKRLELAQQQREGGKKSEPPPVWPPTGRSIFGATQQPARQRNRFSERSPNGSLDEGK</sequence>
<keyword evidence="3" id="KW-1185">Reference proteome</keyword>
<evidence type="ECO:0000256" key="1">
    <source>
        <dbReference type="SAM" id="MobiDB-lite"/>
    </source>
</evidence>
<dbReference type="Proteomes" id="UP000738349">
    <property type="component" value="Unassembled WGS sequence"/>
</dbReference>
<reference evidence="2" key="1">
    <citation type="journal article" date="2021" name="Nat. Commun.">
        <title>Genetic determinants of endophytism in the Arabidopsis root mycobiome.</title>
        <authorList>
            <person name="Mesny F."/>
            <person name="Miyauchi S."/>
            <person name="Thiergart T."/>
            <person name="Pickel B."/>
            <person name="Atanasova L."/>
            <person name="Karlsson M."/>
            <person name="Huettel B."/>
            <person name="Barry K.W."/>
            <person name="Haridas S."/>
            <person name="Chen C."/>
            <person name="Bauer D."/>
            <person name="Andreopoulos W."/>
            <person name="Pangilinan J."/>
            <person name="LaButti K."/>
            <person name="Riley R."/>
            <person name="Lipzen A."/>
            <person name="Clum A."/>
            <person name="Drula E."/>
            <person name="Henrissat B."/>
            <person name="Kohler A."/>
            <person name="Grigoriev I.V."/>
            <person name="Martin F.M."/>
            <person name="Hacquard S."/>
        </authorList>
    </citation>
    <scope>NUCLEOTIDE SEQUENCE</scope>
    <source>
        <strain evidence="2">MPI-CAGE-AT-0147</strain>
    </source>
</reference>
<organism evidence="2 3">
    <name type="scientific">Dactylonectria macrodidyma</name>
    <dbReference type="NCBI Taxonomy" id="307937"/>
    <lineage>
        <taxon>Eukaryota</taxon>
        <taxon>Fungi</taxon>
        <taxon>Dikarya</taxon>
        <taxon>Ascomycota</taxon>
        <taxon>Pezizomycotina</taxon>
        <taxon>Sordariomycetes</taxon>
        <taxon>Hypocreomycetidae</taxon>
        <taxon>Hypocreales</taxon>
        <taxon>Nectriaceae</taxon>
        <taxon>Dactylonectria</taxon>
    </lineage>
</organism>
<protein>
    <submittedName>
        <fullName evidence="2">Uncharacterized protein</fullName>
    </submittedName>
</protein>
<dbReference type="OrthoDB" id="5091641at2759"/>
<dbReference type="AlphaFoldDB" id="A0A9P9DPC5"/>